<sequence>MDPQLSPITISSYNIGDIFNSPATMDLLDDEDFESTMMMLDSAVFRTEDPDNVELHFNGLSDSFNPRSPESPLATSGHRMISASGQGLSVGVTSYLQPDVKLQSSSETPVGADVYIKQEGTMPGFSPTVDSFIRESWSDIAGLNLRAFQTSLQPPNHSGSLTISVTPGRTNPLPLNMLHLGTVPLPPPTLCINSNTLSNSLITSVHSTKSKSTRRAKQCITEGCARRAQSNNRCKTHGGGARCQVENCGKSSQGGGLCRAHGGGKKCRVPGCSKGTQRLGLCYLHGGIRRCIMDGCKKKDRGNGYCISHGGGRRCEAGNCNRSVRKGNHCQIHQGVLVSKHL</sequence>
<feature type="domain" description="WRKY19-like zinc finger" evidence="1">
    <location>
        <begin position="240"/>
        <end position="263"/>
    </location>
</feature>
<dbReference type="PANTHER" id="PTHR31827">
    <property type="entry name" value="EMB|CAB89363.1"/>
    <property type="match status" value="1"/>
</dbReference>
<evidence type="ECO:0000313" key="2">
    <source>
        <dbReference type="EMBL" id="CEG40447.1"/>
    </source>
</evidence>
<feature type="domain" description="WRKY19-like zinc finger" evidence="1">
    <location>
        <begin position="289"/>
        <end position="311"/>
    </location>
</feature>
<evidence type="ECO:0000259" key="1">
    <source>
        <dbReference type="Pfam" id="PF24906"/>
    </source>
</evidence>
<organism evidence="2 3">
    <name type="scientific">Plasmopara halstedii</name>
    <name type="common">Downy mildew of sunflower</name>
    <dbReference type="NCBI Taxonomy" id="4781"/>
    <lineage>
        <taxon>Eukaryota</taxon>
        <taxon>Sar</taxon>
        <taxon>Stramenopiles</taxon>
        <taxon>Oomycota</taxon>
        <taxon>Peronosporomycetes</taxon>
        <taxon>Peronosporales</taxon>
        <taxon>Peronosporaceae</taxon>
        <taxon>Plasmopara</taxon>
    </lineage>
</organism>
<dbReference type="OrthoDB" id="69635at2759"/>
<dbReference type="EMBL" id="CCYD01000523">
    <property type="protein sequence ID" value="CEG40447.1"/>
    <property type="molecule type" value="Genomic_DNA"/>
</dbReference>
<dbReference type="Pfam" id="PF24906">
    <property type="entry name" value="Zf_WRKY19"/>
    <property type="match status" value="3"/>
</dbReference>
<accession>A0A0P1AGZ9</accession>
<dbReference type="Proteomes" id="UP000054928">
    <property type="component" value="Unassembled WGS sequence"/>
</dbReference>
<dbReference type="AlphaFoldDB" id="A0A0P1AGZ9"/>
<protein>
    <recommendedName>
        <fullName evidence="1">WRKY19-like zinc finger domain-containing protein</fullName>
    </recommendedName>
</protein>
<keyword evidence="3" id="KW-1185">Reference proteome</keyword>
<proteinExistence type="predicted"/>
<dbReference type="PANTHER" id="PTHR31827:SF1">
    <property type="entry name" value="EMB|CAB89363.1"/>
    <property type="match status" value="1"/>
</dbReference>
<evidence type="ECO:0000313" key="3">
    <source>
        <dbReference type="Proteomes" id="UP000054928"/>
    </source>
</evidence>
<dbReference type="RefSeq" id="XP_024576816.1">
    <property type="nucleotide sequence ID" value="XM_024726106.1"/>
</dbReference>
<dbReference type="InterPro" id="IPR056866">
    <property type="entry name" value="Znf_WRKY19"/>
</dbReference>
<feature type="domain" description="WRKY19-like zinc finger" evidence="1">
    <location>
        <begin position="264"/>
        <end position="287"/>
    </location>
</feature>
<dbReference type="STRING" id="4781.A0A0P1AGZ9"/>
<reference evidence="3" key="1">
    <citation type="submission" date="2014-09" db="EMBL/GenBank/DDBJ databases">
        <authorList>
            <person name="Sharma Rahul"/>
            <person name="Thines Marco"/>
        </authorList>
    </citation>
    <scope>NUCLEOTIDE SEQUENCE [LARGE SCALE GENOMIC DNA]</scope>
</reference>
<dbReference type="GeneID" id="36405702"/>
<dbReference type="OMA" id="FESTMML"/>
<name>A0A0P1AGZ9_PLAHL</name>